<evidence type="ECO:0000313" key="8">
    <source>
        <dbReference type="Proteomes" id="UP000192936"/>
    </source>
</evidence>
<dbReference type="Proteomes" id="UP000192936">
    <property type="component" value="Unassembled WGS sequence"/>
</dbReference>
<dbReference type="EMBL" id="FXAK01000007">
    <property type="protein sequence ID" value="SMF80989.1"/>
    <property type="molecule type" value="Genomic_DNA"/>
</dbReference>
<dbReference type="NCBIfam" id="NF004745">
    <property type="entry name" value="PRK06076.1-6"/>
    <property type="match status" value="1"/>
</dbReference>
<gene>
    <name evidence="5" type="primary">nuoH</name>
    <name evidence="7" type="ORF">SAMN02982917_5135</name>
</gene>
<evidence type="ECO:0000256" key="6">
    <source>
        <dbReference type="RuleBase" id="RU000471"/>
    </source>
</evidence>
<comment type="subunit">
    <text evidence="5">NDH-1 is composed of 14 different subunits. Subunits NuoA, H, J, K, L, M, N constitute the membrane sector of the complex.</text>
</comment>
<dbReference type="GO" id="GO:0005886">
    <property type="term" value="C:plasma membrane"/>
    <property type="evidence" value="ECO:0007669"/>
    <property type="project" value="UniProtKB-SubCell"/>
</dbReference>
<feature type="transmembrane region" description="Helical" evidence="5">
    <location>
        <begin position="116"/>
        <end position="138"/>
    </location>
</feature>
<proteinExistence type="inferred from homology"/>
<dbReference type="PROSITE" id="PS00668">
    <property type="entry name" value="COMPLEX1_ND1_2"/>
    <property type="match status" value="1"/>
</dbReference>
<comment type="function">
    <text evidence="5">NDH-1 shuttles electrons from NADH, via FMN and iron-sulfur (Fe-S) centers, to quinones in the respiratory chain. The immediate electron acceptor for the enzyme in this species is believed to be ubiquinone. Couples the redox reaction to proton translocation (for every two electrons transferred, four hydrogen ions are translocated across the cytoplasmic membrane), and thus conserves the redox energy in a proton gradient. This subunit may bind ubiquinone.</text>
</comment>
<reference evidence="7 8" key="1">
    <citation type="submission" date="2017-04" db="EMBL/GenBank/DDBJ databases">
        <authorList>
            <person name="Afonso C.L."/>
            <person name="Miller P.J."/>
            <person name="Scott M.A."/>
            <person name="Spackman E."/>
            <person name="Goraichik I."/>
            <person name="Dimitrov K.M."/>
            <person name="Suarez D.L."/>
            <person name="Swayne D.E."/>
        </authorList>
    </citation>
    <scope>NUCLEOTIDE SEQUENCE [LARGE SCALE GENOMIC DNA]</scope>
    <source>
        <strain evidence="7 8">A2P</strain>
    </source>
</reference>
<feature type="transmembrane region" description="Helical" evidence="5">
    <location>
        <begin position="82"/>
        <end position="104"/>
    </location>
</feature>
<protein>
    <recommendedName>
        <fullName evidence="5">NADH-quinone oxidoreductase subunit H</fullName>
        <ecNumber evidence="5">7.1.1.-</ecNumber>
    </recommendedName>
    <alternativeName>
        <fullName evidence="5">NADH dehydrogenase I subunit H</fullName>
    </alternativeName>
    <alternativeName>
        <fullName evidence="5">NDH-1 subunit H</fullName>
    </alternativeName>
</protein>
<dbReference type="NCBIfam" id="NF004741">
    <property type="entry name" value="PRK06076.1-2"/>
    <property type="match status" value="1"/>
</dbReference>
<keyword evidence="5" id="KW-1278">Translocase</keyword>
<dbReference type="PROSITE" id="PS00667">
    <property type="entry name" value="COMPLEX1_ND1_1"/>
    <property type="match status" value="1"/>
</dbReference>
<dbReference type="HAMAP" id="MF_01350">
    <property type="entry name" value="NDH1_NuoH"/>
    <property type="match status" value="1"/>
</dbReference>
<dbReference type="Pfam" id="PF00146">
    <property type="entry name" value="NADHdh"/>
    <property type="match status" value="1"/>
</dbReference>
<dbReference type="RefSeq" id="WP_085089945.1">
    <property type="nucleotide sequence ID" value="NZ_FXAK01000007.1"/>
</dbReference>
<keyword evidence="5" id="KW-1003">Cell membrane</keyword>
<feature type="transmembrane region" description="Helical" evidence="5">
    <location>
        <begin position="159"/>
        <end position="180"/>
    </location>
</feature>
<evidence type="ECO:0000256" key="5">
    <source>
        <dbReference type="HAMAP-Rule" id="MF_01350"/>
    </source>
</evidence>
<keyword evidence="5 6" id="KW-0520">NAD</keyword>
<evidence type="ECO:0000256" key="4">
    <source>
        <dbReference type="ARBA" id="ARBA00023136"/>
    </source>
</evidence>
<dbReference type="PANTHER" id="PTHR11432:SF3">
    <property type="entry name" value="NADH-UBIQUINONE OXIDOREDUCTASE CHAIN 1"/>
    <property type="match status" value="1"/>
</dbReference>
<evidence type="ECO:0000256" key="3">
    <source>
        <dbReference type="ARBA" id="ARBA00022989"/>
    </source>
</evidence>
<comment type="similarity">
    <text evidence="5 6">Belongs to the complex I subunit 1 family.</text>
</comment>
<keyword evidence="5" id="KW-0830">Ubiquinone</keyword>
<keyword evidence="5" id="KW-0874">Quinone</keyword>
<dbReference type="PANTHER" id="PTHR11432">
    <property type="entry name" value="NADH DEHYDROGENASE SUBUNIT 1"/>
    <property type="match status" value="1"/>
</dbReference>
<feature type="transmembrane region" description="Helical" evidence="5">
    <location>
        <begin position="270"/>
        <end position="293"/>
    </location>
</feature>
<dbReference type="OrthoDB" id="9803734at2"/>
<dbReference type="EC" id="7.1.1.-" evidence="5"/>
<dbReference type="GO" id="GO:0048038">
    <property type="term" value="F:quinone binding"/>
    <property type="evidence" value="ECO:0007669"/>
    <property type="project" value="UniProtKB-KW"/>
</dbReference>
<feature type="transmembrane region" description="Helical" evidence="5">
    <location>
        <begin position="186"/>
        <end position="206"/>
    </location>
</feature>
<dbReference type="GO" id="GO:0009060">
    <property type="term" value="P:aerobic respiration"/>
    <property type="evidence" value="ECO:0007669"/>
    <property type="project" value="TreeGrafter"/>
</dbReference>
<evidence type="ECO:0000256" key="2">
    <source>
        <dbReference type="ARBA" id="ARBA00022692"/>
    </source>
</evidence>
<feature type="transmembrane region" description="Helical" evidence="5">
    <location>
        <begin position="12"/>
        <end position="36"/>
    </location>
</feature>
<dbReference type="AlphaFoldDB" id="A0A1X7H784"/>
<feature type="transmembrane region" description="Helical" evidence="5">
    <location>
        <begin position="235"/>
        <end position="258"/>
    </location>
</feature>
<feature type="transmembrane region" description="Helical" evidence="5">
    <location>
        <begin position="313"/>
        <end position="334"/>
    </location>
</feature>
<accession>A0A1X7H784</accession>
<dbReference type="STRING" id="286727.SAMN02982917_5135"/>
<dbReference type="InterPro" id="IPR018086">
    <property type="entry name" value="NADH_UbQ_OxRdtase_su1_CS"/>
</dbReference>
<comment type="subcellular location">
    <subcellularLocation>
        <location evidence="5 6">Cell membrane</location>
        <topology evidence="5 6">Multi-pass membrane protein</topology>
    </subcellularLocation>
    <subcellularLocation>
        <location evidence="1">Membrane</location>
        <topology evidence="1">Multi-pass membrane protein</topology>
    </subcellularLocation>
</comment>
<comment type="catalytic activity">
    <reaction evidence="5">
        <text>a quinone + NADH + 5 H(+)(in) = a quinol + NAD(+) + 4 H(+)(out)</text>
        <dbReference type="Rhea" id="RHEA:57888"/>
        <dbReference type="ChEBI" id="CHEBI:15378"/>
        <dbReference type="ChEBI" id="CHEBI:24646"/>
        <dbReference type="ChEBI" id="CHEBI:57540"/>
        <dbReference type="ChEBI" id="CHEBI:57945"/>
        <dbReference type="ChEBI" id="CHEBI:132124"/>
    </reaction>
</comment>
<organism evidence="7 8">
    <name type="scientific">Azospirillum oryzae</name>
    <dbReference type="NCBI Taxonomy" id="286727"/>
    <lineage>
        <taxon>Bacteria</taxon>
        <taxon>Pseudomonadati</taxon>
        <taxon>Pseudomonadota</taxon>
        <taxon>Alphaproteobacteria</taxon>
        <taxon>Rhodospirillales</taxon>
        <taxon>Azospirillaceae</taxon>
        <taxon>Azospirillum</taxon>
    </lineage>
</organism>
<keyword evidence="2 5" id="KW-0812">Transmembrane</keyword>
<dbReference type="InterPro" id="IPR001694">
    <property type="entry name" value="NADH_UbQ_OxRdtase_su1/FPO"/>
</dbReference>
<dbReference type="GO" id="GO:0003954">
    <property type="term" value="F:NADH dehydrogenase activity"/>
    <property type="evidence" value="ECO:0007669"/>
    <property type="project" value="TreeGrafter"/>
</dbReference>
<evidence type="ECO:0000256" key="1">
    <source>
        <dbReference type="ARBA" id="ARBA00004141"/>
    </source>
</evidence>
<keyword evidence="4 5" id="KW-0472">Membrane</keyword>
<evidence type="ECO:0000313" key="7">
    <source>
        <dbReference type="EMBL" id="SMF80989.1"/>
    </source>
</evidence>
<keyword evidence="3 5" id="KW-1133">Transmembrane helix</keyword>
<sequence length="336" mass="37412">MAEFWSGFLLPLIIMVLQILAITVPLLVAVAFMTYAERKIMGAMQLRQGPAIVGPFGLMQPFADGLKLFAKEQILPEGANRIVFYVAPMLTFFLALIAWAVIPFDYGVVLSNINVGVLYLFAISSLGVYGIVMAGWASNSRYAFLGALRSAAQMVSYEVSMGLIIITVLLCVGSLNLTDIVRAQETVWFCIPLLPMFVMFFISALAETNRAPFDLPEGESELVAGFMVEYSSAPFALFFLGEYANMILMSAMTSILFLGGWLPPLPFAPFTWVPGIVWFALKIAFCLFTYVWVRATVPRYRYDQLMRLGWKVFLPLSLFWVVLTAGVLVTFGWLPK</sequence>
<name>A0A1X7H784_9PROT</name>
<dbReference type="GO" id="GO:0016655">
    <property type="term" value="F:oxidoreductase activity, acting on NAD(P)H, quinone or similar compound as acceptor"/>
    <property type="evidence" value="ECO:0007669"/>
    <property type="project" value="UniProtKB-UniRule"/>
</dbReference>